<organism evidence="2 3">
    <name type="scientific">Dentiscutata erythropus</name>
    <dbReference type="NCBI Taxonomy" id="1348616"/>
    <lineage>
        <taxon>Eukaryota</taxon>
        <taxon>Fungi</taxon>
        <taxon>Fungi incertae sedis</taxon>
        <taxon>Mucoromycota</taxon>
        <taxon>Glomeromycotina</taxon>
        <taxon>Glomeromycetes</taxon>
        <taxon>Diversisporales</taxon>
        <taxon>Gigasporaceae</taxon>
        <taxon>Dentiscutata</taxon>
    </lineage>
</organism>
<comment type="caution">
    <text evidence="2">The sequence shown here is derived from an EMBL/GenBank/DDBJ whole genome shotgun (WGS) entry which is preliminary data.</text>
</comment>
<protein>
    <submittedName>
        <fullName evidence="2">4777_t:CDS:1</fullName>
    </submittedName>
</protein>
<reference evidence="2" key="1">
    <citation type="submission" date="2021-06" db="EMBL/GenBank/DDBJ databases">
        <authorList>
            <person name="Kallberg Y."/>
            <person name="Tangrot J."/>
            <person name="Rosling A."/>
        </authorList>
    </citation>
    <scope>NUCLEOTIDE SEQUENCE</scope>
    <source>
        <strain evidence="2">MA453B</strain>
    </source>
</reference>
<gene>
    <name evidence="2" type="ORF">DERYTH_LOCUS16596</name>
</gene>
<feature type="compositionally biased region" description="Polar residues" evidence="1">
    <location>
        <begin position="29"/>
        <end position="52"/>
    </location>
</feature>
<feature type="region of interest" description="Disordered" evidence="1">
    <location>
        <begin position="1"/>
        <end position="52"/>
    </location>
</feature>
<evidence type="ECO:0000313" key="3">
    <source>
        <dbReference type="Proteomes" id="UP000789405"/>
    </source>
</evidence>
<name>A0A9N9ITA1_9GLOM</name>
<keyword evidence="3" id="KW-1185">Reference proteome</keyword>
<proteinExistence type="predicted"/>
<dbReference type="AlphaFoldDB" id="A0A9N9ITA1"/>
<sequence>MLPSHNKVTEQPAEHIISQPINPHKISPPKTSVAVTSNTPKPSGATAGSHSF</sequence>
<accession>A0A9N9ITA1</accession>
<dbReference type="OrthoDB" id="2399267at2759"/>
<evidence type="ECO:0000256" key="1">
    <source>
        <dbReference type="SAM" id="MobiDB-lite"/>
    </source>
</evidence>
<evidence type="ECO:0000313" key="2">
    <source>
        <dbReference type="EMBL" id="CAG8747791.1"/>
    </source>
</evidence>
<dbReference type="EMBL" id="CAJVPY010014687">
    <property type="protein sequence ID" value="CAG8747791.1"/>
    <property type="molecule type" value="Genomic_DNA"/>
</dbReference>
<dbReference type="Proteomes" id="UP000789405">
    <property type="component" value="Unassembled WGS sequence"/>
</dbReference>